<evidence type="ECO:0000313" key="2">
    <source>
        <dbReference type="EMBL" id="MDN2482629.1"/>
    </source>
</evidence>
<keyword evidence="1" id="KW-1133">Transmembrane helix</keyword>
<dbReference type="Proteomes" id="UP001169719">
    <property type="component" value="Unassembled WGS sequence"/>
</dbReference>
<reference evidence="2" key="1">
    <citation type="submission" date="2024-05" db="EMBL/GenBank/DDBJ databases">
        <title>Genome Sequences of Four Agar- Degrading Marine Bacteria.</title>
        <authorList>
            <person name="Phillips E.K."/>
            <person name="Shaffer J.C."/>
            <person name="Henson M.W."/>
            <person name="Temperton B."/>
            <person name="Thrash C.J."/>
            <person name="Martin M.O."/>
        </authorList>
    </citation>
    <scope>NUCLEOTIDE SEQUENCE</scope>
    <source>
        <strain evidence="2">EKP203</strain>
    </source>
</reference>
<protein>
    <submittedName>
        <fullName evidence="2">DUF3265 domain-containing protein</fullName>
    </submittedName>
</protein>
<sequence>MIRNAWHFHYSLHLVFKVVCGDFGIALLTYMVSPSFASQ</sequence>
<keyword evidence="3" id="KW-1185">Reference proteome</keyword>
<accession>A0ABT7Y4C0</accession>
<evidence type="ECO:0000256" key="1">
    <source>
        <dbReference type="SAM" id="Phobius"/>
    </source>
</evidence>
<keyword evidence="1" id="KW-0472">Membrane</keyword>
<organism evidence="2 3">
    <name type="scientific">Vibrio agarivorans</name>
    <dbReference type="NCBI Taxonomy" id="153622"/>
    <lineage>
        <taxon>Bacteria</taxon>
        <taxon>Pseudomonadati</taxon>
        <taxon>Pseudomonadota</taxon>
        <taxon>Gammaproteobacteria</taxon>
        <taxon>Vibrionales</taxon>
        <taxon>Vibrionaceae</taxon>
        <taxon>Vibrio</taxon>
    </lineage>
</organism>
<evidence type="ECO:0000313" key="3">
    <source>
        <dbReference type="Proteomes" id="UP001169719"/>
    </source>
</evidence>
<feature type="transmembrane region" description="Helical" evidence="1">
    <location>
        <begin position="12"/>
        <end position="32"/>
    </location>
</feature>
<name>A0ABT7Y4C0_9VIBR</name>
<proteinExistence type="predicted"/>
<comment type="caution">
    <text evidence="2">The sequence shown here is derived from an EMBL/GenBank/DDBJ whole genome shotgun (WGS) entry which is preliminary data.</text>
</comment>
<gene>
    <name evidence="2" type="ORF">QWJ08_14915</name>
</gene>
<keyword evidence="1" id="KW-0812">Transmembrane</keyword>
<dbReference type="EMBL" id="JAUEOZ010000002">
    <property type="protein sequence ID" value="MDN2482629.1"/>
    <property type="molecule type" value="Genomic_DNA"/>
</dbReference>